<name>E6Q9W1_9ZZZZ</name>
<organism evidence="1">
    <name type="scientific">mine drainage metagenome</name>
    <dbReference type="NCBI Taxonomy" id="410659"/>
    <lineage>
        <taxon>unclassified sequences</taxon>
        <taxon>metagenomes</taxon>
        <taxon>ecological metagenomes</taxon>
    </lineage>
</organism>
<reference evidence="1" key="1">
    <citation type="submission" date="2009-10" db="EMBL/GenBank/DDBJ databases">
        <title>Diversity of trophic interactions inside an arsenic-rich microbial ecosystem.</title>
        <authorList>
            <person name="Bertin P.N."/>
            <person name="Heinrich-Salmeron A."/>
            <person name="Pelletier E."/>
            <person name="Goulhen-Chollet F."/>
            <person name="Arsene-Ploetze F."/>
            <person name="Gallien S."/>
            <person name="Calteau A."/>
            <person name="Vallenet D."/>
            <person name="Casiot C."/>
            <person name="Chane-Woon-Ming B."/>
            <person name="Giloteaux L."/>
            <person name="Barakat M."/>
            <person name="Bonnefoy V."/>
            <person name="Bruneel O."/>
            <person name="Chandler M."/>
            <person name="Cleiss J."/>
            <person name="Duran R."/>
            <person name="Elbaz-Poulichet F."/>
            <person name="Fonknechten N."/>
            <person name="Lauga B."/>
            <person name="Mornico D."/>
            <person name="Ortet P."/>
            <person name="Schaeffer C."/>
            <person name="Siguier P."/>
            <person name="Alexander Thil Smith A."/>
            <person name="Van Dorsselaer A."/>
            <person name="Weissenbach J."/>
            <person name="Medigue C."/>
            <person name="Le Paslier D."/>
        </authorList>
    </citation>
    <scope>NUCLEOTIDE SEQUENCE</scope>
</reference>
<gene>
    <name evidence="1" type="ORF">CARN5_2573</name>
</gene>
<sequence>MNILNNEKGLYFKMCEKRHAAACKAVEAGSIPAPASKQNVSSGLFGIATGCQMSCPGQKT</sequence>
<protein>
    <submittedName>
        <fullName evidence="1">Uncharacterized protein</fullName>
    </submittedName>
</protein>
<comment type="caution">
    <text evidence="1">The sequence shown here is derived from an EMBL/GenBank/DDBJ whole genome shotgun (WGS) entry which is preliminary data.</text>
</comment>
<dbReference type="EMBL" id="CABP01000038">
    <property type="protein sequence ID" value="CBI03987.1"/>
    <property type="molecule type" value="Genomic_DNA"/>
</dbReference>
<dbReference type="AlphaFoldDB" id="E6Q9W1"/>
<accession>E6Q9W1</accession>
<evidence type="ECO:0000313" key="1">
    <source>
        <dbReference type="EMBL" id="CBI03987.1"/>
    </source>
</evidence>
<proteinExistence type="predicted"/>